<keyword evidence="2" id="KW-0805">Transcription regulation</keyword>
<dbReference type="GO" id="GO:0003677">
    <property type="term" value="F:DNA binding"/>
    <property type="evidence" value="ECO:0007669"/>
    <property type="project" value="InterPro"/>
</dbReference>
<protein>
    <submittedName>
        <fullName evidence="6">RNA polymerase sigma factor (Sigma-70 family)</fullName>
    </submittedName>
</protein>
<comment type="caution">
    <text evidence="6">The sequence shown here is derived from an EMBL/GenBank/DDBJ whole genome shotgun (WGS) entry which is preliminary data.</text>
</comment>
<evidence type="ECO:0000313" key="7">
    <source>
        <dbReference type="Proteomes" id="UP000239415"/>
    </source>
</evidence>
<keyword evidence="4" id="KW-0804">Transcription</keyword>
<comment type="similarity">
    <text evidence="1">Belongs to the sigma-70 factor family. ECF subfamily.</text>
</comment>
<gene>
    <name evidence="6" type="ORF">CLV67_122129</name>
</gene>
<evidence type="ECO:0000259" key="5">
    <source>
        <dbReference type="Pfam" id="PF08281"/>
    </source>
</evidence>
<dbReference type="GO" id="GO:0006352">
    <property type="term" value="P:DNA-templated transcription initiation"/>
    <property type="evidence" value="ECO:0007669"/>
    <property type="project" value="InterPro"/>
</dbReference>
<dbReference type="AlphaFoldDB" id="A0A2T0K001"/>
<dbReference type="GO" id="GO:0016987">
    <property type="term" value="F:sigma factor activity"/>
    <property type="evidence" value="ECO:0007669"/>
    <property type="project" value="UniProtKB-KW"/>
</dbReference>
<dbReference type="EMBL" id="PVMZ01000022">
    <property type="protein sequence ID" value="PRX15889.1"/>
    <property type="molecule type" value="Genomic_DNA"/>
</dbReference>
<evidence type="ECO:0000256" key="4">
    <source>
        <dbReference type="ARBA" id="ARBA00023163"/>
    </source>
</evidence>
<dbReference type="SUPFAM" id="SSF88659">
    <property type="entry name" value="Sigma3 and sigma4 domains of RNA polymerase sigma factors"/>
    <property type="match status" value="1"/>
</dbReference>
<dbReference type="CDD" id="cd06171">
    <property type="entry name" value="Sigma70_r4"/>
    <property type="match status" value="1"/>
</dbReference>
<evidence type="ECO:0000256" key="3">
    <source>
        <dbReference type="ARBA" id="ARBA00023082"/>
    </source>
</evidence>
<sequence length="83" mass="8880">MPDVRVDSVDGPVTQRAAMLSALSALTSRQRAVIVLRFFCDLSVEQAAVELNCTAGTVKSQTSKALQAMRTAMTGEEAEVHRG</sequence>
<dbReference type="Proteomes" id="UP000239415">
    <property type="component" value="Unassembled WGS sequence"/>
</dbReference>
<organism evidence="6 7">
    <name type="scientific">Actinoplanes italicus</name>
    <dbReference type="NCBI Taxonomy" id="113567"/>
    <lineage>
        <taxon>Bacteria</taxon>
        <taxon>Bacillati</taxon>
        <taxon>Actinomycetota</taxon>
        <taxon>Actinomycetes</taxon>
        <taxon>Micromonosporales</taxon>
        <taxon>Micromonosporaceae</taxon>
        <taxon>Actinoplanes</taxon>
    </lineage>
</organism>
<evidence type="ECO:0000256" key="1">
    <source>
        <dbReference type="ARBA" id="ARBA00010641"/>
    </source>
</evidence>
<dbReference type="Pfam" id="PF08281">
    <property type="entry name" value="Sigma70_r4_2"/>
    <property type="match status" value="1"/>
</dbReference>
<dbReference type="InterPro" id="IPR013249">
    <property type="entry name" value="RNA_pol_sigma70_r4_t2"/>
</dbReference>
<dbReference type="InterPro" id="IPR013324">
    <property type="entry name" value="RNA_pol_sigma_r3/r4-like"/>
</dbReference>
<keyword evidence="3" id="KW-0731">Sigma factor</keyword>
<proteinExistence type="inferred from homology"/>
<accession>A0A2T0K001</accession>
<evidence type="ECO:0000256" key="2">
    <source>
        <dbReference type="ARBA" id="ARBA00023015"/>
    </source>
</evidence>
<keyword evidence="7" id="KW-1185">Reference proteome</keyword>
<dbReference type="InterPro" id="IPR036388">
    <property type="entry name" value="WH-like_DNA-bd_sf"/>
</dbReference>
<evidence type="ECO:0000313" key="6">
    <source>
        <dbReference type="EMBL" id="PRX15889.1"/>
    </source>
</evidence>
<reference evidence="6 7" key="1">
    <citation type="submission" date="2018-03" db="EMBL/GenBank/DDBJ databases">
        <title>Genomic Encyclopedia of Archaeal and Bacterial Type Strains, Phase II (KMG-II): from individual species to whole genera.</title>
        <authorList>
            <person name="Goeker M."/>
        </authorList>
    </citation>
    <scope>NUCLEOTIDE SEQUENCE [LARGE SCALE GENOMIC DNA]</scope>
    <source>
        <strain evidence="6 7">DSM 43146</strain>
    </source>
</reference>
<name>A0A2T0K001_9ACTN</name>
<feature type="domain" description="RNA polymerase sigma factor 70 region 4 type 2" evidence="5">
    <location>
        <begin position="18"/>
        <end position="69"/>
    </location>
</feature>
<dbReference type="Gene3D" id="1.10.10.10">
    <property type="entry name" value="Winged helix-like DNA-binding domain superfamily/Winged helix DNA-binding domain"/>
    <property type="match status" value="1"/>
</dbReference>